<reference evidence="2" key="1">
    <citation type="journal article" date="2024" name="Proc. Natl. Acad. Sci. U.S.A.">
        <title>Extraordinary preservation of gene collinearity over three hundred million years revealed in homosporous lycophytes.</title>
        <authorList>
            <person name="Li C."/>
            <person name="Wickell D."/>
            <person name="Kuo L.Y."/>
            <person name="Chen X."/>
            <person name="Nie B."/>
            <person name="Liao X."/>
            <person name="Peng D."/>
            <person name="Ji J."/>
            <person name="Jenkins J."/>
            <person name="Williams M."/>
            <person name="Shu S."/>
            <person name="Plott C."/>
            <person name="Barry K."/>
            <person name="Rajasekar S."/>
            <person name="Grimwood J."/>
            <person name="Han X."/>
            <person name="Sun S."/>
            <person name="Hou Z."/>
            <person name="He W."/>
            <person name="Dai G."/>
            <person name="Sun C."/>
            <person name="Schmutz J."/>
            <person name="Leebens-Mack J.H."/>
            <person name="Li F.W."/>
            <person name="Wang L."/>
        </authorList>
    </citation>
    <scope>NUCLEOTIDE SEQUENCE [LARGE SCALE GENOMIC DNA]</scope>
    <source>
        <strain evidence="2">cv. PW_Plant_1</strain>
    </source>
</reference>
<sequence length="883" mass="99451">MEMSVLCSGPSPPLKLHCSGCTGVKRLTERSRLGLRINRCIDRKVFFIGEARTFYKQIGSLWLPSTPKRSTCGRTVLCAQVSTAVRKLGGKAKRPTMIIDAITVEKGKYAYELESAINTLSSISPRGSISRSMEFYKNKLTLQDFALIFREFAQRGDWHRSLRLFKYMQRQSWCKPTEHIYTIVIGILGREGLLDKCIEVFEDMPNNDVKWNVYAFTALINAYGRNGQYETSLSLLARMKKEKVTPNVITYNTVINACAKGGLDWEGLLGLFAQMRHEGIQPDIITYNTLLSACNSRGLVDEAGKVFKTMNEAGVVPDSLTYSSLVATHNRVGQLEKVSDLFKEMELAGNVPDVGAYNFVIEAYSRDRNVQEGTAVFRQMQDAGCAPNVVTFSTLLEAYGKQGSYEKVREFFEDMKRSGTEPNVRTYNTLIEVFGQGGYCIEAFNLFHDMSERGVEPDMATYTRLLFACDKGCLAKEAAEIYRHMLQQNLKPTAQIFTRLISIYGKAAKYEDARVAFDSMAEVDCKPDRETYNALLEAYSRGGLLKEARSTFWSMHKAGFSANVWTFNSLIEVYSKAGLFGDAAQFFQDMKKAKHTPNQETHEALLRAYCMAGLYDESLAQFIEMKEGGVIPKVSAYCLMLSISARRNRWKNVDKLLDEMQSPKMTNLHTVVASLLKGYYDDEYNWKLVENAFDSLKLEDIGTTMAFYNALLEVLWRFGHKARAARVHEEMRKRDIFPEAFRRSPLVSYADLHRMSVGAALTTLSVWLDSLRIAVTCEENIPHIVSIVTMSWDSSESSNLRNMPISRVVNSFLSMLGSPFQFAPWNKGRLVCKGAALKKWLLDSSVLDSLLNNASVSPLATGRSIVECTSDEAPKKEPILISV</sequence>
<proteinExistence type="predicted"/>
<evidence type="ECO:0000313" key="1">
    <source>
        <dbReference type="EMBL" id="KAJ7517434.1"/>
    </source>
</evidence>
<accession>A0ACC2AKG6</accession>
<dbReference type="EMBL" id="CM055112">
    <property type="protein sequence ID" value="KAJ7517434.1"/>
    <property type="molecule type" value="Genomic_DNA"/>
</dbReference>
<organism evidence="1 2">
    <name type="scientific">Diphasiastrum complanatum</name>
    <name type="common">Issler's clubmoss</name>
    <name type="synonym">Lycopodium complanatum</name>
    <dbReference type="NCBI Taxonomy" id="34168"/>
    <lineage>
        <taxon>Eukaryota</taxon>
        <taxon>Viridiplantae</taxon>
        <taxon>Streptophyta</taxon>
        <taxon>Embryophyta</taxon>
        <taxon>Tracheophyta</taxon>
        <taxon>Lycopodiopsida</taxon>
        <taxon>Lycopodiales</taxon>
        <taxon>Lycopodiaceae</taxon>
        <taxon>Lycopodioideae</taxon>
        <taxon>Diphasiastrum</taxon>
    </lineage>
</organism>
<name>A0ACC2AKG6_DIPCM</name>
<comment type="caution">
    <text evidence="1">The sequence shown here is derived from an EMBL/GenBank/DDBJ whole genome shotgun (WGS) entry which is preliminary data.</text>
</comment>
<dbReference type="Proteomes" id="UP001162992">
    <property type="component" value="Chromosome 21"/>
</dbReference>
<gene>
    <name evidence="1" type="ORF">O6H91_21G024400</name>
</gene>
<protein>
    <submittedName>
        <fullName evidence="1">Uncharacterized protein</fullName>
    </submittedName>
</protein>
<evidence type="ECO:0000313" key="2">
    <source>
        <dbReference type="Proteomes" id="UP001162992"/>
    </source>
</evidence>
<keyword evidence="2" id="KW-1185">Reference proteome</keyword>